<reference evidence="8" key="1">
    <citation type="submission" date="2022-01" db="EMBL/GenBank/DDBJ databases">
        <title>Whole genome-based taxonomy of the Shewanellaceae.</title>
        <authorList>
            <person name="Martin-Rodriguez A.J."/>
        </authorList>
    </citation>
    <scope>NUCLEOTIDE SEQUENCE</scope>
    <source>
        <strain evidence="8">DSM 16422</strain>
    </source>
</reference>
<keyword evidence="4 6" id="KW-1133">Transmembrane helix</keyword>
<gene>
    <name evidence="8" type="ORF">L2672_05350</name>
</gene>
<dbReference type="GO" id="GO:0140359">
    <property type="term" value="F:ABC-type transporter activity"/>
    <property type="evidence" value="ECO:0007669"/>
    <property type="project" value="InterPro"/>
</dbReference>
<dbReference type="GO" id="GO:0005886">
    <property type="term" value="C:plasma membrane"/>
    <property type="evidence" value="ECO:0007669"/>
    <property type="project" value="UniProtKB-SubCell"/>
</dbReference>
<evidence type="ECO:0000256" key="4">
    <source>
        <dbReference type="ARBA" id="ARBA00022989"/>
    </source>
</evidence>
<evidence type="ECO:0000313" key="8">
    <source>
        <dbReference type="EMBL" id="MCL1142117.1"/>
    </source>
</evidence>
<evidence type="ECO:0000256" key="5">
    <source>
        <dbReference type="ARBA" id="ARBA00023136"/>
    </source>
</evidence>
<feature type="transmembrane region" description="Helical" evidence="6">
    <location>
        <begin position="230"/>
        <end position="252"/>
    </location>
</feature>
<proteinExistence type="predicted"/>
<feature type="transmembrane region" description="Helical" evidence="6">
    <location>
        <begin position="294"/>
        <end position="313"/>
    </location>
</feature>
<comment type="subcellular location">
    <subcellularLocation>
        <location evidence="1">Cell membrane</location>
        <topology evidence="1">Multi-pass membrane protein</topology>
    </subcellularLocation>
</comment>
<feature type="domain" description="ABC-2 type transporter transmembrane" evidence="7">
    <location>
        <begin position="20"/>
        <end position="368"/>
    </location>
</feature>
<evidence type="ECO:0000256" key="1">
    <source>
        <dbReference type="ARBA" id="ARBA00004651"/>
    </source>
</evidence>
<name>A0A9X1ZLX3_9GAMM</name>
<dbReference type="RefSeq" id="WP_248994803.1">
    <property type="nucleotide sequence ID" value="NZ_JAKIKP010000003.1"/>
</dbReference>
<dbReference type="InterPro" id="IPR013525">
    <property type="entry name" value="ABC2_TM"/>
</dbReference>
<protein>
    <submittedName>
        <fullName evidence="8">ABC transporter permease</fullName>
    </submittedName>
</protein>
<feature type="transmembrane region" description="Helical" evidence="6">
    <location>
        <begin position="185"/>
        <end position="209"/>
    </location>
</feature>
<accession>A0A9X1ZLX3</accession>
<keyword evidence="3 6" id="KW-0812">Transmembrane</keyword>
<dbReference type="AlphaFoldDB" id="A0A9X1ZLX3"/>
<feature type="transmembrane region" description="Helical" evidence="6">
    <location>
        <begin position="12"/>
        <end position="34"/>
    </location>
</feature>
<evidence type="ECO:0000259" key="7">
    <source>
        <dbReference type="Pfam" id="PF12698"/>
    </source>
</evidence>
<keyword evidence="5 6" id="KW-0472">Membrane</keyword>
<feature type="transmembrane region" description="Helical" evidence="6">
    <location>
        <begin position="348"/>
        <end position="370"/>
    </location>
</feature>
<comment type="caution">
    <text evidence="8">The sequence shown here is derived from an EMBL/GenBank/DDBJ whole genome shotgun (WGS) entry which is preliminary data.</text>
</comment>
<keyword evidence="2" id="KW-1003">Cell membrane</keyword>
<dbReference type="PANTHER" id="PTHR30294">
    <property type="entry name" value="MEMBRANE COMPONENT OF ABC TRANSPORTER YHHJ-RELATED"/>
    <property type="match status" value="1"/>
</dbReference>
<dbReference type="EMBL" id="JAKIKP010000003">
    <property type="protein sequence ID" value="MCL1142117.1"/>
    <property type="molecule type" value="Genomic_DNA"/>
</dbReference>
<feature type="transmembrane region" description="Helical" evidence="6">
    <location>
        <begin position="264"/>
        <end position="287"/>
    </location>
</feature>
<dbReference type="PANTHER" id="PTHR30294:SF46">
    <property type="entry name" value="ABC TRANSPORTER PERMEASE"/>
    <property type="match status" value="1"/>
</dbReference>
<evidence type="ECO:0000256" key="2">
    <source>
        <dbReference type="ARBA" id="ARBA00022475"/>
    </source>
</evidence>
<evidence type="ECO:0000313" key="9">
    <source>
        <dbReference type="Proteomes" id="UP001139333"/>
    </source>
</evidence>
<evidence type="ECO:0000256" key="6">
    <source>
        <dbReference type="SAM" id="Phobius"/>
    </source>
</evidence>
<dbReference type="Proteomes" id="UP001139333">
    <property type="component" value="Unassembled WGS sequence"/>
</dbReference>
<dbReference type="InterPro" id="IPR051449">
    <property type="entry name" value="ABC-2_transporter_component"/>
</dbReference>
<organism evidence="8 9">
    <name type="scientific">Shewanella gaetbuli</name>
    <dbReference type="NCBI Taxonomy" id="220752"/>
    <lineage>
        <taxon>Bacteria</taxon>
        <taxon>Pseudomonadati</taxon>
        <taxon>Pseudomonadota</taxon>
        <taxon>Gammaproteobacteria</taxon>
        <taxon>Alteromonadales</taxon>
        <taxon>Shewanellaceae</taxon>
        <taxon>Shewanella</taxon>
    </lineage>
</organism>
<sequence length="382" mass="41932">MSLLQLYFAEWRALLADKAIVVTLFGGVVFYSVLYPLPYLNQVPTEQTVVVVDHDNSSLSRKLIRHADASPKIQIVSHATNIDEAKHLIQQGHAHGLLVIPSGFRRNLMLGKGATLSYGGDASYFLIYSAVAEGLVEAGMDASKQVQLVGLLARGENPAMAQKSLSPVNLNAVPVFNPSLGYTPYVVPGLFLLILHQTLLIGTGILGAGQWRNKGYWLEVKPLKLLSVRLAMFTSLYLLFASFYIGYCFYAYQVSMLGSFIETVLLILPFLLATGAVGVALSCLFVRRDIPTQIYLLSSMPILFVAGFVWPTALIPEPLVVISQIIPAIPAMNAMLKLNQMGAGWSAILSHWIQLWGIFALACLLAWWGIKHRQSEAESINQ</sequence>
<evidence type="ECO:0000256" key="3">
    <source>
        <dbReference type="ARBA" id="ARBA00022692"/>
    </source>
</evidence>
<dbReference type="Pfam" id="PF12698">
    <property type="entry name" value="ABC2_membrane_3"/>
    <property type="match status" value="1"/>
</dbReference>
<dbReference type="Gene3D" id="3.40.1710.10">
    <property type="entry name" value="abc type-2 transporter like domain"/>
    <property type="match status" value="1"/>
</dbReference>
<keyword evidence="9" id="KW-1185">Reference proteome</keyword>